<evidence type="ECO:0000256" key="1">
    <source>
        <dbReference type="SAM" id="MobiDB-lite"/>
    </source>
</evidence>
<sequence>MPETRFQSWVPQRTRRLVRMIESRRSHPSGVSSSVVPALVILRERVARGRPSGWERHMYRMEEEEEDVEREWVEDVRLEASTHVIHGKKPGDPKRRSLDYPGSSVMSTNK</sequence>
<reference evidence="2 3" key="1">
    <citation type="journal article" date="2013" name="Nat. Commun.">
        <title>The evolution and pathogenic mechanisms of the rice sheath blight pathogen.</title>
        <authorList>
            <person name="Zheng A."/>
            <person name="Lin R."/>
            <person name="Xu L."/>
            <person name="Qin P."/>
            <person name="Tang C."/>
            <person name="Ai P."/>
            <person name="Zhang D."/>
            <person name="Liu Y."/>
            <person name="Sun Z."/>
            <person name="Feng H."/>
            <person name="Wang Y."/>
            <person name="Chen Y."/>
            <person name="Liang X."/>
            <person name="Fu R."/>
            <person name="Li Q."/>
            <person name="Zhang J."/>
            <person name="Yu X."/>
            <person name="Xie Z."/>
            <person name="Ding L."/>
            <person name="Guan P."/>
            <person name="Tang J."/>
            <person name="Liang Y."/>
            <person name="Wang S."/>
            <person name="Deng Q."/>
            <person name="Li S."/>
            <person name="Zhu J."/>
            <person name="Wang L."/>
            <person name="Liu H."/>
            <person name="Li P."/>
        </authorList>
    </citation>
    <scope>NUCLEOTIDE SEQUENCE [LARGE SCALE GENOMIC DNA]</scope>
    <source>
        <strain evidence="3">AG-1 IA</strain>
    </source>
</reference>
<feature type="compositionally biased region" description="Basic and acidic residues" evidence="1">
    <location>
        <begin position="89"/>
        <end position="98"/>
    </location>
</feature>
<dbReference type="AlphaFoldDB" id="L8WID6"/>
<dbReference type="Proteomes" id="UP000011668">
    <property type="component" value="Unassembled WGS sequence"/>
</dbReference>
<proteinExistence type="predicted"/>
<comment type="caution">
    <text evidence="2">The sequence shown here is derived from an EMBL/GenBank/DDBJ whole genome shotgun (WGS) entry which is preliminary data.</text>
</comment>
<gene>
    <name evidence="2" type="ORF">AG1IA_08294</name>
</gene>
<dbReference type="EMBL" id="AFRT01002502">
    <property type="protein sequence ID" value="ELU37675.1"/>
    <property type="molecule type" value="Genomic_DNA"/>
</dbReference>
<accession>L8WID6</accession>
<name>L8WID6_THACA</name>
<feature type="region of interest" description="Disordered" evidence="1">
    <location>
        <begin position="83"/>
        <end position="110"/>
    </location>
</feature>
<keyword evidence="3" id="KW-1185">Reference proteome</keyword>
<organism evidence="2 3">
    <name type="scientific">Thanatephorus cucumeris (strain AG1-IA)</name>
    <name type="common">Rice sheath blight fungus</name>
    <name type="synonym">Rhizoctonia solani</name>
    <dbReference type="NCBI Taxonomy" id="983506"/>
    <lineage>
        <taxon>Eukaryota</taxon>
        <taxon>Fungi</taxon>
        <taxon>Dikarya</taxon>
        <taxon>Basidiomycota</taxon>
        <taxon>Agaricomycotina</taxon>
        <taxon>Agaricomycetes</taxon>
        <taxon>Cantharellales</taxon>
        <taxon>Ceratobasidiaceae</taxon>
        <taxon>Rhizoctonia</taxon>
        <taxon>Rhizoctonia solani AG-1</taxon>
    </lineage>
</organism>
<dbReference type="HOGENOM" id="CLU_2172789_0_0_1"/>
<evidence type="ECO:0000313" key="2">
    <source>
        <dbReference type="EMBL" id="ELU37675.1"/>
    </source>
</evidence>
<protein>
    <submittedName>
        <fullName evidence="2">Uncharacterized protein</fullName>
    </submittedName>
</protein>
<evidence type="ECO:0000313" key="3">
    <source>
        <dbReference type="Proteomes" id="UP000011668"/>
    </source>
</evidence>